<dbReference type="Gene3D" id="1.10.510.10">
    <property type="entry name" value="Transferase(Phosphotransferase) domain 1"/>
    <property type="match status" value="1"/>
</dbReference>
<dbReference type="InterPro" id="IPR011009">
    <property type="entry name" value="Kinase-like_dom_sf"/>
</dbReference>
<evidence type="ECO:0000259" key="2">
    <source>
        <dbReference type="PROSITE" id="PS50011"/>
    </source>
</evidence>
<dbReference type="InterPro" id="IPR008266">
    <property type="entry name" value="Tyr_kinase_AS"/>
</dbReference>
<dbReference type="InterPro" id="IPR000719">
    <property type="entry name" value="Prot_kinase_dom"/>
</dbReference>
<dbReference type="SUPFAM" id="SSF56112">
    <property type="entry name" value="Protein kinase-like (PK-like)"/>
    <property type="match status" value="1"/>
</dbReference>
<dbReference type="Pfam" id="PF17667">
    <property type="entry name" value="Pkinase_fungal"/>
    <property type="match status" value="2"/>
</dbReference>
<organism evidence="3 4">
    <name type="scientific">Hypholoma sublateritium (strain FD-334 SS-4)</name>
    <dbReference type="NCBI Taxonomy" id="945553"/>
    <lineage>
        <taxon>Eukaryota</taxon>
        <taxon>Fungi</taxon>
        <taxon>Dikarya</taxon>
        <taxon>Basidiomycota</taxon>
        <taxon>Agaricomycotina</taxon>
        <taxon>Agaricomycetes</taxon>
        <taxon>Agaricomycetidae</taxon>
        <taxon>Agaricales</taxon>
        <taxon>Agaricineae</taxon>
        <taxon>Strophariaceae</taxon>
        <taxon>Hypholoma</taxon>
    </lineage>
</organism>
<dbReference type="InterPro" id="IPR040976">
    <property type="entry name" value="Pkinase_fungal"/>
</dbReference>
<evidence type="ECO:0000256" key="1">
    <source>
        <dbReference type="SAM" id="MobiDB-lite"/>
    </source>
</evidence>
<dbReference type="Proteomes" id="UP000054270">
    <property type="component" value="Unassembled WGS sequence"/>
</dbReference>
<reference evidence="4" key="1">
    <citation type="submission" date="2014-04" db="EMBL/GenBank/DDBJ databases">
        <title>Evolutionary Origins and Diversification of the Mycorrhizal Mutualists.</title>
        <authorList>
            <consortium name="DOE Joint Genome Institute"/>
            <consortium name="Mycorrhizal Genomics Consortium"/>
            <person name="Kohler A."/>
            <person name="Kuo A."/>
            <person name="Nagy L.G."/>
            <person name="Floudas D."/>
            <person name="Copeland A."/>
            <person name="Barry K.W."/>
            <person name="Cichocki N."/>
            <person name="Veneault-Fourrey C."/>
            <person name="LaButti K."/>
            <person name="Lindquist E.A."/>
            <person name="Lipzen A."/>
            <person name="Lundell T."/>
            <person name="Morin E."/>
            <person name="Murat C."/>
            <person name="Riley R."/>
            <person name="Ohm R."/>
            <person name="Sun H."/>
            <person name="Tunlid A."/>
            <person name="Henrissat B."/>
            <person name="Grigoriev I.V."/>
            <person name="Hibbett D.S."/>
            <person name="Martin F."/>
        </authorList>
    </citation>
    <scope>NUCLEOTIDE SEQUENCE [LARGE SCALE GENOMIC DNA]</scope>
    <source>
        <strain evidence="4">FD-334 SS-4</strain>
    </source>
</reference>
<dbReference type="EMBL" id="KN817601">
    <property type="protein sequence ID" value="KJA17630.1"/>
    <property type="molecule type" value="Genomic_DNA"/>
</dbReference>
<evidence type="ECO:0000313" key="4">
    <source>
        <dbReference type="Proteomes" id="UP000054270"/>
    </source>
</evidence>
<feature type="compositionally biased region" description="Polar residues" evidence="1">
    <location>
        <begin position="404"/>
        <end position="430"/>
    </location>
</feature>
<protein>
    <recommendedName>
        <fullName evidence="2">Protein kinase domain-containing protein</fullName>
    </recommendedName>
</protein>
<dbReference type="STRING" id="945553.A0A0D2PBF1"/>
<dbReference type="PROSITE" id="PS00109">
    <property type="entry name" value="PROTEIN_KINASE_TYR"/>
    <property type="match status" value="1"/>
</dbReference>
<dbReference type="AlphaFoldDB" id="A0A0D2PBF1"/>
<dbReference type="GO" id="GO:0004672">
    <property type="term" value="F:protein kinase activity"/>
    <property type="evidence" value="ECO:0007669"/>
    <property type="project" value="InterPro"/>
</dbReference>
<accession>A0A0D2PBF1</accession>
<keyword evidence="4" id="KW-1185">Reference proteome</keyword>
<sequence>MVTKELRAIHVTGFERDATIETTRRFEIVKLIHSSPILFGRATRVWIVKDDTGTFSVLKDSWILSHSESEIEMIRHVEKIVNSDPTGILFQYSCPTYYIGQECVHSTDTIRTRLERSGVAIRIQRRIVTGPIGDPITSFRSKVEFVSVCLDLVNTLEFLSKKANVIHGDISPNNILINRIWRYEKDRSPSHLRIVATEIFAQTVIIHSGKPAERSGTTENIEFSGMLIDSDFMRFKDRPSSQTSGTLPFMPIESLWAVNKRAFTHRAAHDLEALLSTIITICNYTAGPGGQLRAPIPGDKNILINSWFTKEKTRELACDKSIHLEGFDETIEPDLPKYWEDFTPYLRRLIDATWDAKPFLTSPTTATHQAYRTILSDALKMYRMKEQALPAHYAVIPPIKRSRVTSTYASNKRQRTETGNNRRPQPQQDFTPHFLTSYDESSDVAFAPAT</sequence>
<feature type="domain" description="Protein kinase" evidence="2">
    <location>
        <begin position="1"/>
        <end position="371"/>
    </location>
</feature>
<proteinExistence type="predicted"/>
<feature type="region of interest" description="Disordered" evidence="1">
    <location>
        <begin position="404"/>
        <end position="450"/>
    </location>
</feature>
<name>A0A0D2PBF1_HYPSF</name>
<evidence type="ECO:0000313" key="3">
    <source>
        <dbReference type="EMBL" id="KJA17630.1"/>
    </source>
</evidence>
<dbReference type="GO" id="GO:0005524">
    <property type="term" value="F:ATP binding"/>
    <property type="evidence" value="ECO:0007669"/>
    <property type="project" value="InterPro"/>
</dbReference>
<dbReference type="OrthoDB" id="3260094at2759"/>
<dbReference type="PROSITE" id="PS50011">
    <property type="entry name" value="PROTEIN_KINASE_DOM"/>
    <property type="match status" value="1"/>
</dbReference>
<gene>
    <name evidence="3" type="ORF">HYPSUDRAFT_146302</name>
</gene>